<comment type="caution">
    <text evidence="2">The sequence shown here is derived from an EMBL/GenBank/DDBJ whole genome shotgun (WGS) entry which is preliminary data.</text>
</comment>
<evidence type="ECO:0000313" key="2">
    <source>
        <dbReference type="EMBL" id="KAL3684975.1"/>
    </source>
</evidence>
<feature type="compositionally biased region" description="Polar residues" evidence="1">
    <location>
        <begin position="149"/>
        <end position="162"/>
    </location>
</feature>
<name>A0ABD3H0B3_9MARC</name>
<dbReference type="Proteomes" id="UP001633002">
    <property type="component" value="Unassembled WGS sequence"/>
</dbReference>
<dbReference type="AlphaFoldDB" id="A0ABD3H0B3"/>
<protein>
    <submittedName>
        <fullName evidence="2">Uncharacterized protein</fullName>
    </submittedName>
</protein>
<reference evidence="2 3" key="1">
    <citation type="submission" date="2024-09" db="EMBL/GenBank/DDBJ databases">
        <title>Chromosome-scale assembly of Riccia sorocarpa.</title>
        <authorList>
            <person name="Paukszto L."/>
        </authorList>
    </citation>
    <scope>NUCLEOTIDE SEQUENCE [LARGE SCALE GENOMIC DNA]</scope>
    <source>
        <strain evidence="2">LP-2024</strain>
        <tissue evidence="2">Aerial parts of the thallus</tissue>
    </source>
</reference>
<keyword evidence="3" id="KW-1185">Reference proteome</keyword>
<organism evidence="2 3">
    <name type="scientific">Riccia sorocarpa</name>
    <dbReference type="NCBI Taxonomy" id="122646"/>
    <lineage>
        <taxon>Eukaryota</taxon>
        <taxon>Viridiplantae</taxon>
        <taxon>Streptophyta</taxon>
        <taxon>Embryophyta</taxon>
        <taxon>Marchantiophyta</taxon>
        <taxon>Marchantiopsida</taxon>
        <taxon>Marchantiidae</taxon>
        <taxon>Marchantiales</taxon>
        <taxon>Ricciaceae</taxon>
        <taxon>Riccia</taxon>
    </lineage>
</organism>
<feature type="region of interest" description="Disordered" evidence="1">
    <location>
        <begin position="149"/>
        <end position="194"/>
    </location>
</feature>
<proteinExistence type="predicted"/>
<accession>A0ABD3H0B3</accession>
<evidence type="ECO:0000313" key="3">
    <source>
        <dbReference type="Proteomes" id="UP001633002"/>
    </source>
</evidence>
<feature type="compositionally biased region" description="Basic residues" evidence="1">
    <location>
        <begin position="177"/>
        <end position="188"/>
    </location>
</feature>
<evidence type="ECO:0000256" key="1">
    <source>
        <dbReference type="SAM" id="MobiDB-lite"/>
    </source>
</evidence>
<dbReference type="EMBL" id="JBJQOH010000006">
    <property type="protein sequence ID" value="KAL3684975.1"/>
    <property type="molecule type" value="Genomic_DNA"/>
</dbReference>
<gene>
    <name evidence="2" type="ORF">R1sor_002997</name>
</gene>
<feature type="compositionally biased region" description="Low complexity" evidence="1">
    <location>
        <begin position="163"/>
        <end position="175"/>
    </location>
</feature>
<sequence>MDLYDVELYLFQWSSVVSDPRRHLLLRREHVHYPGQHPTIGLRVATPAIGIRVATPAIGLRVAIPAIGLRVAIPAIGLRVTTPAIGLGIATPAIGLKVATPAIGLRVATPTIGLRIRVSTVGLHTCGPLLGIDVGVYCHSSVVNTELDSGAMSTPDSNSTGIQDDVSGDSDVSQQMRGKKGGRGRGRTGKILAQ</sequence>